<sequence length="521" mass="57241">MDALTLSASTALILLTSGVIWQKFCKSPPTWTAELETLGQPRNKKLKGTAVVCGGSIAGTVSARVLADHFERVILVDPEIQNEKKTRIMQYNAAHILLGLFVAGSRRLWPNFDDEFKAAGGRMVPADPRIHYSGIPLLTPYQDYAQGSFPDTVVMRRSSAQNTLHTLLMQHPTAANITVMAGTVRGLKPSGDMSSIQSVIVRKPDGTQMLLNDVAMVADCTGTTQAGLKWLKSAGFSLPDNIRCSYNGNLRYVTMCFTVPPELAATLPIPEHALNAAGIYSNAPHFELGSSFVGLVKTDNNTMQLLVGNSGDDDGPLPETAAEVVQFISEIKGHAPIPSWFLETTAILCKYGNPSFDNIKIPTQSYVQYHRLPAGDLPSNFVAIGDANLQLNPIHGQGFAKTILNGIALDTLLRSLNPMRPLPKDFSARYFKKNSSYTHGLWRVECFTPRRVYKCPNSSAGMQRDYMTTEHQAVNPWKVKQKTPVASFVGLNSNWSLLRHRTMKLPRRSGTLVICWLRTGL</sequence>
<organism evidence="2 3">
    <name type="scientific">Mycena venus</name>
    <dbReference type="NCBI Taxonomy" id="2733690"/>
    <lineage>
        <taxon>Eukaryota</taxon>
        <taxon>Fungi</taxon>
        <taxon>Dikarya</taxon>
        <taxon>Basidiomycota</taxon>
        <taxon>Agaricomycotina</taxon>
        <taxon>Agaricomycetes</taxon>
        <taxon>Agaricomycetidae</taxon>
        <taxon>Agaricales</taxon>
        <taxon>Marasmiineae</taxon>
        <taxon>Mycenaceae</taxon>
        <taxon>Mycena</taxon>
    </lineage>
</organism>
<feature type="signal peptide" evidence="1">
    <location>
        <begin position="1"/>
        <end position="18"/>
    </location>
</feature>
<keyword evidence="3" id="KW-1185">Reference proteome</keyword>
<name>A0A8H6XH42_9AGAR</name>
<keyword evidence="1" id="KW-0732">Signal</keyword>
<evidence type="ECO:0000313" key="3">
    <source>
        <dbReference type="Proteomes" id="UP000620124"/>
    </source>
</evidence>
<dbReference type="AlphaFoldDB" id="A0A8H6XH42"/>
<evidence type="ECO:0008006" key="4">
    <source>
        <dbReference type="Google" id="ProtNLM"/>
    </source>
</evidence>
<dbReference type="SUPFAM" id="SSF51905">
    <property type="entry name" value="FAD/NAD(P)-binding domain"/>
    <property type="match status" value="1"/>
</dbReference>
<proteinExistence type="predicted"/>
<evidence type="ECO:0000313" key="2">
    <source>
        <dbReference type="EMBL" id="KAF7340265.1"/>
    </source>
</evidence>
<evidence type="ECO:0000256" key="1">
    <source>
        <dbReference type="SAM" id="SignalP"/>
    </source>
</evidence>
<dbReference type="OrthoDB" id="10051892at2759"/>
<accession>A0A8H6XH42</accession>
<dbReference type="InterPro" id="IPR036188">
    <property type="entry name" value="FAD/NAD-bd_sf"/>
</dbReference>
<dbReference type="EMBL" id="JACAZI010000019">
    <property type="protein sequence ID" value="KAF7340265.1"/>
    <property type="molecule type" value="Genomic_DNA"/>
</dbReference>
<comment type="caution">
    <text evidence="2">The sequence shown here is derived from an EMBL/GenBank/DDBJ whole genome shotgun (WGS) entry which is preliminary data.</text>
</comment>
<gene>
    <name evidence="2" type="ORF">MVEN_01945400</name>
</gene>
<reference evidence="2" key="1">
    <citation type="submission" date="2020-05" db="EMBL/GenBank/DDBJ databases">
        <title>Mycena genomes resolve the evolution of fungal bioluminescence.</title>
        <authorList>
            <person name="Tsai I.J."/>
        </authorList>
    </citation>
    <scope>NUCLEOTIDE SEQUENCE</scope>
    <source>
        <strain evidence="2">CCC161011</strain>
    </source>
</reference>
<dbReference type="Proteomes" id="UP000620124">
    <property type="component" value="Unassembled WGS sequence"/>
</dbReference>
<feature type="chain" id="PRO_5034183636" description="FAD/NAD(P)-binding domain-containing protein" evidence="1">
    <location>
        <begin position="19"/>
        <end position="521"/>
    </location>
</feature>
<protein>
    <recommendedName>
        <fullName evidence="4">FAD/NAD(P)-binding domain-containing protein</fullName>
    </recommendedName>
</protein>